<feature type="transmembrane region" description="Helical" evidence="6">
    <location>
        <begin position="35"/>
        <end position="60"/>
    </location>
</feature>
<dbReference type="InterPro" id="IPR020846">
    <property type="entry name" value="MFS_dom"/>
</dbReference>
<keyword evidence="4 6" id="KW-0472">Membrane</keyword>
<feature type="transmembrane region" description="Helical" evidence="6">
    <location>
        <begin position="407"/>
        <end position="426"/>
    </location>
</feature>
<keyword evidence="3 6" id="KW-1133">Transmembrane helix</keyword>
<reference evidence="8" key="1">
    <citation type="submission" date="2023-03" db="EMBL/GenBank/DDBJ databases">
        <title>Massive genome expansion in bonnet fungi (Mycena s.s.) driven by repeated elements and novel gene families across ecological guilds.</title>
        <authorList>
            <consortium name="Lawrence Berkeley National Laboratory"/>
            <person name="Harder C.B."/>
            <person name="Miyauchi S."/>
            <person name="Viragh M."/>
            <person name="Kuo A."/>
            <person name="Thoen E."/>
            <person name="Andreopoulos B."/>
            <person name="Lu D."/>
            <person name="Skrede I."/>
            <person name="Drula E."/>
            <person name="Henrissat B."/>
            <person name="Morin E."/>
            <person name="Kohler A."/>
            <person name="Barry K."/>
            <person name="LaButti K."/>
            <person name="Morin E."/>
            <person name="Salamov A."/>
            <person name="Lipzen A."/>
            <person name="Mereny Z."/>
            <person name="Hegedus B."/>
            <person name="Baldrian P."/>
            <person name="Stursova M."/>
            <person name="Weitz H."/>
            <person name="Taylor A."/>
            <person name="Grigoriev I.V."/>
            <person name="Nagy L.G."/>
            <person name="Martin F."/>
            <person name="Kauserud H."/>
        </authorList>
    </citation>
    <scope>NUCLEOTIDE SEQUENCE</scope>
    <source>
        <strain evidence="8">9284</strain>
    </source>
</reference>
<proteinExistence type="predicted"/>
<evidence type="ECO:0000256" key="1">
    <source>
        <dbReference type="ARBA" id="ARBA00004141"/>
    </source>
</evidence>
<evidence type="ECO:0000256" key="2">
    <source>
        <dbReference type="ARBA" id="ARBA00022692"/>
    </source>
</evidence>
<feature type="transmembrane region" description="Helical" evidence="6">
    <location>
        <begin position="438"/>
        <end position="461"/>
    </location>
</feature>
<dbReference type="InterPro" id="IPR011701">
    <property type="entry name" value="MFS"/>
</dbReference>
<feature type="transmembrane region" description="Helical" evidence="6">
    <location>
        <begin position="374"/>
        <end position="395"/>
    </location>
</feature>
<dbReference type="PROSITE" id="PS50850">
    <property type="entry name" value="MFS"/>
    <property type="match status" value="1"/>
</dbReference>
<dbReference type="Gene3D" id="1.20.1250.20">
    <property type="entry name" value="MFS general substrate transporter like domains"/>
    <property type="match status" value="1"/>
</dbReference>
<evidence type="ECO:0000256" key="4">
    <source>
        <dbReference type="ARBA" id="ARBA00023136"/>
    </source>
</evidence>
<evidence type="ECO:0000256" key="3">
    <source>
        <dbReference type="ARBA" id="ARBA00022989"/>
    </source>
</evidence>
<dbReference type="InterPro" id="IPR036259">
    <property type="entry name" value="MFS_trans_sf"/>
</dbReference>
<name>A0AAD7BLY9_9AGAR</name>
<dbReference type="Pfam" id="PF07690">
    <property type="entry name" value="MFS_1"/>
    <property type="match status" value="1"/>
</dbReference>
<evidence type="ECO:0000313" key="9">
    <source>
        <dbReference type="Proteomes" id="UP001221142"/>
    </source>
</evidence>
<dbReference type="AlphaFoldDB" id="A0AAD7BLY9"/>
<evidence type="ECO:0000313" key="8">
    <source>
        <dbReference type="EMBL" id="KAJ7624719.1"/>
    </source>
</evidence>
<keyword evidence="2 6" id="KW-0812">Transmembrane</keyword>
<feature type="region of interest" description="Disordered" evidence="5">
    <location>
        <begin position="1"/>
        <end position="25"/>
    </location>
</feature>
<feature type="compositionally biased region" description="Low complexity" evidence="5">
    <location>
        <begin position="1"/>
        <end position="14"/>
    </location>
</feature>
<sequence length="554" mass="60508">MSSQIQQQLHNQPQNERINEPATEGSSQILTGRKLYLVFTALLLSMLLTALDQTILSTALPRIASEFNAFSLQGWVSSSFILAQTIFLLFYGQLLRICSAKYIMLASITIFEIGSLVSALAPNVHQLIVGRTVSGVGGAGICELINRLWHGEYTDRRSQSPQSCRLYLKSPISKTAPVFLACSVPSLAFHPSWDPSWIFFLNLPIGGVSLVAVIFLLKAQPPLGADLSRRTPRDILSQFLRMDFVGAVLIAGAVTSLVLALQWGGNTKAWGDSAVIICFIVAFVLAIALVFWEMHLKDRALVPTSIFHSRSVYAIILYAFLTRFTLLLFAYYIPIFYQAVRHRTATNSAVHLLPFLFGAILSAIASGQIASMTGYYFPFLVGAPFFLAIGSGLLYTLNTTTPVSRIIGFQILAGIGTGLGMQNSLVAMQAEFKDTPRLLGQATSMAAFGQFFGGTMGLGVAEPVFSSQLTKYLRKYAPEAPASVVRESPTNIYTELPQEMIPGVVRSYTEALRVVFVVGVPVAGLALIASLFIKNIRITKEVVERPLELEKTEA</sequence>
<comment type="caution">
    <text evidence="8">The sequence shown here is derived from an EMBL/GenBank/DDBJ whole genome shotgun (WGS) entry which is preliminary data.</text>
</comment>
<feature type="transmembrane region" description="Helical" evidence="6">
    <location>
        <begin position="273"/>
        <end position="292"/>
    </location>
</feature>
<feature type="transmembrane region" description="Helical" evidence="6">
    <location>
        <begin position="349"/>
        <end position="367"/>
    </location>
</feature>
<feature type="transmembrane region" description="Helical" evidence="6">
    <location>
        <begin position="312"/>
        <end position="337"/>
    </location>
</feature>
<dbReference type="EMBL" id="JARKIF010000013">
    <property type="protein sequence ID" value="KAJ7624719.1"/>
    <property type="molecule type" value="Genomic_DNA"/>
</dbReference>
<dbReference type="PANTHER" id="PTHR23501:SF198">
    <property type="entry name" value="AZOLE RESISTANCE PROTEIN 1-RELATED"/>
    <property type="match status" value="1"/>
</dbReference>
<accession>A0AAD7BLY9</accession>
<feature type="transmembrane region" description="Helical" evidence="6">
    <location>
        <begin position="238"/>
        <end position="261"/>
    </location>
</feature>
<organism evidence="8 9">
    <name type="scientific">Roridomyces roridus</name>
    <dbReference type="NCBI Taxonomy" id="1738132"/>
    <lineage>
        <taxon>Eukaryota</taxon>
        <taxon>Fungi</taxon>
        <taxon>Dikarya</taxon>
        <taxon>Basidiomycota</taxon>
        <taxon>Agaricomycotina</taxon>
        <taxon>Agaricomycetes</taxon>
        <taxon>Agaricomycetidae</taxon>
        <taxon>Agaricales</taxon>
        <taxon>Marasmiineae</taxon>
        <taxon>Mycenaceae</taxon>
        <taxon>Roridomyces</taxon>
    </lineage>
</organism>
<gene>
    <name evidence="8" type="ORF">FB45DRAFT_1086582</name>
</gene>
<evidence type="ECO:0000256" key="6">
    <source>
        <dbReference type="SAM" id="Phobius"/>
    </source>
</evidence>
<dbReference type="SUPFAM" id="SSF103473">
    <property type="entry name" value="MFS general substrate transporter"/>
    <property type="match status" value="1"/>
</dbReference>
<feature type="transmembrane region" description="Helical" evidence="6">
    <location>
        <begin position="72"/>
        <end position="90"/>
    </location>
</feature>
<dbReference type="GO" id="GO:0022857">
    <property type="term" value="F:transmembrane transporter activity"/>
    <property type="evidence" value="ECO:0007669"/>
    <property type="project" value="InterPro"/>
</dbReference>
<keyword evidence="9" id="KW-1185">Reference proteome</keyword>
<evidence type="ECO:0000256" key="5">
    <source>
        <dbReference type="SAM" id="MobiDB-lite"/>
    </source>
</evidence>
<feature type="transmembrane region" description="Helical" evidence="6">
    <location>
        <begin position="511"/>
        <end position="533"/>
    </location>
</feature>
<dbReference type="Gene3D" id="1.20.1720.10">
    <property type="entry name" value="Multidrug resistance protein D"/>
    <property type="match status" value="1"/>
</dbReference>
<dbReference type="GO" id="GO:0005886">
    <property type="term" value="C:plasma membrane"/>
    <property type="evidence" value="ECO:0007669"/>
    <property type="project" value="TreeGrafter"/>
</dbReference>
<protein>
    <submittedName>
        <fullName evidence="8">Major facilitator superfamily domain-containing protein</fullName>
    </submittedName>
</protein>
<dbReference type="Proteomes" id="UP001221142">
    <property type="component" value="Unassembled WGS sequence"/>
</dbReference>
<feature type="domain" description="Major facilitator superfamily (MFS) profile" evidence="7">
    <location>
        <begin position="38"/>
        <end position="538"/>
    </location>
</feature>
<comment type="subcellular location">
    <subcellularLocation>
        <location evidence="1">Membrane</location>
        <topology evidence="1">Multi-pass membrane protein</topology>
    </subcellularLocation>
</comment>
<dbReference type="PANTHER" id="PTHR23501">
    <property type="entry name" value="MAJOR FACILITATOR SUPERFAMILY"/>
    <property type="match status" value="1"/>
</dbReference>
<feature type="transmembrane region" description="Helical" evidence="6">
    <location>
        <begin position="197"/>
        <end position="217"/>
    </location>
</feature>
<evidence type="ECO:0000259" key="7">
    <source>
        <dbReference type="PROSITE" id="PS50850"/>
    </source>
</evidence>